<reference evidence="2 3" key="1">
    <citation type="submission" date="2019-03" db="EMBL/GenBank/DDBJ databases">
        <title>Diversity of the mouse oral microbiome.</title>
        <authorList>
            <person name="Joseph S."/>
            <person name="Aduse-Opoku J."/>
            <person name="Curtis M."/>
            <person name="Wade W."/>
            <person name="Hashim A."/>
        </authorList>
    </citation>
    <scope>NUCLEOTIDE SEQUENCE [LARGE SCALE GENOMIC DNA]</scope>
    <source>
        <strain evidence="3">irhom_31</strain>
    </source>
</reference>
<feature type="transmembrane region" description="Helical" evidence="1">
    <location>
        <begin position="268"/>
        <end position="285"/>
    </location>
</feature>
<keyword evidence="1" id="KW-0472">Membrane</keyword>
<name>A0A4Y9F3A3_9MICC</name>
<keyword evidence="1" id="KW-1133">Transmembrane helix</keyword>
<dbReference type="RefSeq" id="WP_135013777.1">
    <property type="nucleotide sequence ID" value="NZ_JADGLK010000051.1"/>
</dbReference>
<gene>
    <name evidence="2" type="ORF">E4U03_10980</name>
</gene>
<evidence type="ECO:0008006" key="4">
    <source>
        <dbReference type="Google" id="ProtNLM"/>
    </source>
</evidence>
<feature type="transmembrane region" description="Helical" evidence="1">
    <location>
        <begin position="292"/>
        <end position="312"/>
    </location>
</feature>
<evidence type="ECO:0000313" key="3">
    <source>
        <dbReference type="Proteomes" id="UP000297951"/>
    </source>
</evidence>
<dbReference type="Proteomes" id="UP000297951">
    <property type="component" value="Unassembled WGS sequence"/>
</dbReference>
<dbReference type="AlphaFoldDB" id="A0A4Y9F3A3"/>
<keyword evidence="1" id="KW-0812">Transmembrane</keyword>
<feature type="transmembrane region" description="Helical" evidence="1">
    <location>
        <begin position="404"/>
        <end position="423"/>
    </location>
</feature>
<feature type="transmembrane region" description="Helical" evidence="1">
    <location>
        <begin position="318"/>
        <end position="337"/>
    </location>
</feature>
<sequence length="642" mass="66293">MAGKSAVFSLRVVADAKQASGELSKLERAVQGVESTVDKMTPAASVAGAALLGFGTYAGQAAAEAEQNFGAVDTVFKEAADTVHGFAAEAAQAVGMSSSSYESLAASIGGSLSKAGYSQDELAAKTNDLINAGADLSSVFGGDAAEASEAMGAALRGEFDSLERFGVFMSAAAVEARMAAEGTSELEGAAFEAAKKQATVNEIMEQAGAYQGNFAREADTAAGAQQRATAEFQNAAASLGSLLLPVMTEGANKLAGFARWAQENQDKVAALAVGIGAFSAVVFAAKGAIMAFRAAMAIQAVVQGVTVAFSAYSAGLSAATAASAAGAGATGAFAGALGVKAAQVWANVTAAASYSASLVAVGARMALATASTWAYNAAQFAIRAATATWTAAQWALNAALNANPIGLIVIAIAALVAAFIWAYENVEWFRDGVDAALTWIKAAWNTASQWIGDTWNAAIQWVKDTWNAGVAWIVSKYTALVDGAREKADFIKEAFTAGVDVIKGKFEEFGDKVRAIFEKIGNWAKGIKDKVTGLFDGFKMPSMPDWAKKLMGGGTEAYGYELGHDGVFYAPARGVALEPPFALTAATEAMAPVTLPRTAAATKIIHKTYEVTFNMNGVIGDERAIVQRIKQAFENDRILQGN</sequence>
<feature type="transmembrane region" description="Helical" evidence="1">
    <location>
        <begin position="344"/>
        <end position="367"/>
    </location>
</feature>
<evidence type="ECO:0000256" key="1">
    <source>
        <dbReference type="SAM" id="Phobius"/>
    </source>
</evidence>
<accession>A0A4Y9F3A3</accession>
<protein>
    <recommendedName>
        <fullName evidence="4">Phage tail tape measure protein</fullName>
    </recommendedName>
</protein>
<dbReference type="EMBL" id="SPQC01000051">
    <property type="protein sequence ID" value="TFU20644.1"/>
    <property type="molecule type" value="Genomic_DNA"/>
</dbReference>
<dbReference type="OrthoDB" id="177147at2"/>
<proteinExistence type="predicted"/>
<comment type="caution">
    <text evidence="2">The sequence shown here is derived from an EMBL/GenBank/DDBJ whole genome shotgun (WGS) entry which is preliminary data.</text>
</comment>
<organism evidence="2 3">
    <name type="scientific">Rothia nasimurium</name>
    <dbReference type="NCBI Taxonomy" id="85336"/>
    <lineage>
        <taxon>Bacteria</taxon>
        <taxon>Bacillati</taxon>
        <taxon>Actinomycetota</taxon>
        <taxon>Actinomycetes</taxon>
        <taxon>Micrococcales</taxon>
        <taxon>Micrococcaceae</taxon>
        <taxon>Rothia</taxon>
    </lineage>
</organism>
<evidence type="ECO:0000313" key="2">
    <source>
        <dbReference type="EMBL" id="TFU20644.1"/>
    </source>
</evidence>